<evidence type="ECO:0000256" key="15">
    <source>
        <dbReference type="RuleBase" id="RU003750"/>
    </source>
</evidence>
<dbReference type="NCBIfam" id="TIGR00473">
    <property type="entry name" value="pssA"/>
    <property type="match status" value="1"/>
</dbReference>
<evidence type="ECO:0000256" key="3">
    <source>
        <dbReference type="ARBA" id="ARBA00010441"/>
    </source>
</evidence>
<proteinExistence type="inferred from homology"/>
<feature type="transmembrane region" description="Helical" evidence="16">
    <location>
        <begin position="202"/>
        <end position="223"/>
    </location>
</feature>
<feature type="transmembrane region" description="Helical" evidence="16">
    <location>
        <begin position="145"/>
        <end position="164"/>
    </location>
</feature>
<evidence type="ECO:0000256" key="2">
    <source>
        <dbReference type="ARBA" id="ARBA00004127"/>
    </source>
</evidence>
<evidence type="ECO:0000256" key="12">
    <source>
        <dbReference type="ARBA" id="ARBA00023209"/>
    </source>
</evidence>
<evidence type="ECO:0000256" key="8">
    <source>
        <dbReference type="ARBA" id="ARBA00022692"/>
    </source>
</evidence>
<dbReference type="InterPro" id="IPR050324">
    <property type="entry name" value="CDP-alcohol_PTase-I"/>
</dbReference>
<evidence type="ECO:0000256" key="10">
    <source>
        <dbReference type="ARBA" id="ARBA00023098"/>
    </source>
</evidence>
<protein>
    <recommendedName>
        <fullName evidence="5">CDP-diacylglycerol--serine O-phosphatidyltransferase</fullName>
        <ecNumber evidence="4">2.7.8.8</ecNumber>
    </recommendedName>
    <alternativeName>
        <fullName evidence="14">Phosphatidylserine synthase</fullName>
    </alternativeName>
</protein>
<keyword evidence="10" id="KW-0443">Lipid metabolism</keyword>
<comment type="caution">
    <text evidence="17">The sequence shown here is derived from an EMBL/GenBank/DDBJ whole genome shotgun (WGS) entry which is preliminary data.</text>
</comment>
<comment type="catalytic activity">
    <reaction evidence="1">
        <text>a CDP-1,2-diacyl-sn-glycerol + L-serine = a 1,2-diacyl-sn-glycero-3-phospho-L-serine + CMP + H(+)</text>
        <dbReference type="Rhea" id="RHEA:16913"/>
        <dbReference type="ChEBI" id="CHEBI:15378"/>
        <dbReference type="ChEBI" id="CHEBI:33384"/>
        <dbReference type="ChEBI" id="CHEBI:57262"/>
        <dbReference type="ChEBI" id="CHEBI:58332"/>
        <dbReference type="ChEBI" id="CHEBI:60377"/>
        <dbReference type="EC" id="2.7.8.8"/>
    </reaction>
</comment>
<keyword evidence="12" id="KW-0594">Phospholipid biosynthesis</keyword>
<dbReference type="InterPro" id="IPR000462">
    <property type="entry name" value="CDP-OH_P_trans"/>
</dbReference>
<feature type="transmembrane region" description="Helical" evidence="16">
    <location>
        <begin position="122"/>
        <end position="139"/>
    </location>
</feature>
<keyword evidence="8 16" id="KW-0812">Transmembrane</keyword>
<dbReference type="GO" id="GO:0012505">
    <property type="term" value="C:endomembrane system"/>
    <property type="evidence" value="ECO:0007669"/>
    <property type="project" value="UniProtKB-SubCell"/>
</dbReference>
<dbReference type="PANTHER" id="PTHR14269:SF61">
    <property type="entry name" value="CDP-DIACYLGLYCEROL--SERINE O-PHOSPHATIDYLTRANSFERASE"/>
    <property type="match status" value="1"/>
</dbReference>
<dbReference type="GO" id="GO:0016020">
    <property type="term" value="C:membrane"/>
    <property type="evidence" value="ECO:0007669"/>
    <property type="project" value="InterPro"/>
</dbReference>
<dbReference type="Gene3D" id="1.20.120.1760">
    <property type="match status" value="1"/>
</dbReference>
<dbReference type="InterPro" id="IPR043130">
    <property type="entry name" value="CDP-OH_PTrfase_TM_dom"/>
</dbReference>
<dbReference type="GO" id="GO:0003882">
    <property type="term" value="F:CDP-diacylglycerol-serine O-phosphatidyltransferase activity"/>
    <property type="evidence" value="ECO:0007669"/>
    <property type="project" value="UniProtKB-EC"/>
</dbReference>
<feature type="transmembrane region" description="Helical" evidence="16">
    <location>
        <begin position="176"/>
        <end position="196"/>
    </location>
</feature>
<feature type="transmembrane region" description="Helical" evidence="16">
    <location>
        <begin position="90"/>
        <end position="110"/>
    </location>
</feature>
<evidence type="ECO:0000256" key="6">
    <source>
        <dbReference type="ARBA" id="ARBA00022516"/>
    </source>
</evidence>
<evidence type="ECO:0000256" key="5">
    <source>
        <dbReference type="ARBA" id="ARBA00017171"/>
    </source>
</evidence>
<comment type="subcellular location">
    <subcellularLocation>
        <location evidence="2">Endomembrane system</location>
        <topology evidence="2">Multi-pass membrane protein</topology>
    </subcellularLocation>
</comment>
<accession>A0A2T4UAB9</accession>
<dbReference type="Proteomes" id="UP000240509">
    <property type="component" value="Unassembled WGS sequence"/>
</dbReference>
<dbReference type="Pfam" id="PF01066">
    <property type="entry name" value="CDP-OH_P_transf"/>
    <property type="match status" value="1"/>
</dbReference>
<keyword evidence="13" id="KW-1208">Phospholipid metabolism</keyword>
<evidence type="ECO:0000256" key="1">
    <source>
        <dbReference type="ARBA" id="ARBA00000287"/>
    </source>
</evidence>
<dbReference type="AlphaFoldDB" id="A0A2T4UAB9"/>
<evidence type="ECO:0000313" key="18">
    <source>
        <dbReference type="Proteomes" id="UP000240509"/>
    </source>
</evidence>
<evidence type="ECO:0000256" key="13">
    <source>
        <dbReference type="ARBA" id="ARBA00023264"/>
    </source>
</evidence>
<name>A0A2T4UAB9_9BACI</name>
<dbReference type="EMBL" id="PZJJ01000002">
    <property type="protein sequence ID" value="PTL40329.1"/>
    <property type="molecule type" value="Genomic_DNA"/>
</dbReference>
<evidence type="ECO:0000256" key="7">
    <source>
        <dbReference type="ARBA" id="ARBA00022679"/>
    </source>
</evidence>
<keyword evidence="7 15" id="KW-0808">Transferase</keyword>
<organism evidence="17 18">
    <name type="scientific">Alkalicoccus saliphilus</name>
    <dbReference type="NCBI Taxonomy" id="200989"/>
    <lineage>
        <taxon>Bacteria</taxon>
        <taxon>Bacillati</taxon>
        <taxon>Bacillota</taxon>
        <taxon>Bacilli</taxon>
        <taxon>Bacillales</taxon>
        <taxon>Bacillaceae</taxon>
        <taxon>Alkalicoccus</taxon>
    </lineage>
</organism>
<sequence length="239" mass="25829">MLIVRQLPNGITLANLLFGFLSIGATSMGDYQNAAIFILIGMMLDSMDGWTARKLGVESTFGKELDSLADIVTFGTAPAMLIFGSTFSDLGIIGLLIAGSFPVFGAIRLARFNIDTESSAKNYFTGVPITAAGGIIALLTLFNFAIPQAVLSAAYMLLCILMVSKIPVPSLKEVPVPKYTIIITALLISLIVVTRYNALIEYSHFIIVAIILYIAFLIIFALLKKKRLRKAEGNGKIRS</sequence>
<dbReference type="GO" id="GO:0008654">
    <property type="term" value="P:phospholipid biosynthetic process"/>
    <property type="evidence" value="ECO:0007669"/>
    <property type="project" value="UniProtKB-KW"/>
</dbReference>
<evidence type="ECO:0000256" key="16">
    <source>
        <dbReference type="SAM" id="Phobius"/>
    </source>
</evidence>
<dbReference type="InterPro" id="IPR048254">
    <property type="entry name" value="CDP_ALCOHOL_P_TRANSF_CS"/>
</dbReference>
<dbReference type="PANTHER" id="PTHR14269">
    <property type="entry name" value="CDP-DIACYLGLYCEROL--GLYCEROL-3-PHOSPHATE 3-PHOSPHATIDYLTRANSFERASE-RELATED"/>
    <property type="match status" value="1"/>
</dbReference>
<keyword evidence="9 16" id="KW-1133">Transmembrane helix</keyword>
<keyword evidence="6" id="KW-0444">Lipid biosynthesis</keyword>
<keyword evidence="11 16" id="KW-0472">Membrane</keyword>
<feature type="transmembrane region" description="Helical" evidence="16">
    <location>
        <begin position="7"/>
        <end position="25"/>
    </location>
</feature>
<evidence type="ECO:0000256" key="11">
    <source>
        <dbReference type="ARBA" id="ARBA00023136"/>
    </source>
</evidence>
<evidence type="ECO:0000256" key="9">
    <source>
        <dbReference type="ARBA" id="ARBA00022989"/>
    </source>
</evidence>
<evidence type="ECO:0000256" key="4">
    <source>
        <dbReference type="ARBA" id="ARBA00013174"/>
    </source>
</evidence>
<keyword evidence="18" id="KW-1185">Reference proteome</keyword>
<evidence type="ECO:0000313" key="17">
    <source>
        <dbReference type="EMBL" id="PTL40329.1"/>
    </source>
</evidence>
<dbReference type="PROSITE" id="PS00379">
    <property type="entry name" value="CDP_ALCOHOL_P_TRANSF"/>
    <property type="match status" value="1"/>
</dbReference>
<dbReference type="OrthoDB" id="9777147at2"/>
<reference evidence="17 18" key="1">
    <citation type="submission" date="2018-03" db="EMBL/GenBank/DDBJ databases">
        <title>Alkalicoccus saliphilus sp. nov., isolated from a mineral pool.</title>
        <authorList>
            <person name="Zhao B."/>
        </authorList>
    </citation>
    <scope>NUCLEOTIDE SEQUENCE [LARGE SCALE GENOMIC DNA]</scope>
    <source>
        <strain evidence="17 18">6AG</strain>
    </source>
</reference>
<comment type="similarity">
    <text evidence="3 15">Belongs to the CDP-alcohol phosphatidyltransferase class-I family.</text>
</comment>
<gene>
    <name evidence="17" type="primary">pssA</name>
    <name evidence="17" type="ORF">C6Y45_02715</name>
</gene>
<evidence type="ECO:0000256" key="14">
    <source>
        <dbReference type="ARBA" id="ARBA00032361"/>
    </source>
</evidence>
<dbReference type="EC" id="2.7.8.8" evidence="4"/>
<dbReference type="InterPro" id="IPR004533">
    <property type="entry name" value="CDP-diaglyc--ser_O-PTrfase"/>
</dbReference>